<organism evidence="4">
    <name type="scientific">Arion vulgaris</name>
    <dbReference type="NCBI Taxonomy" id="1028688"/>
    <lineage>
        <taxon>Eukaryota</taxon>
        <taxon>Metazoa</taxon>
        <taxon>Spiralia</taxon>
        <taxon>Lophotrochozoa</taxon>
        <taxon>Mollusca</taxon>
        <taxon>Gastropoda</taxon>
        <taxon>Heterobranchia</taxon>
        <taxon>Euthyneura</taxon>
        <taxon>Panpulmonata</taxon>
        <taxon>Eupulmonata</taxon>
        <taxon>Stylommatophora</taxon>
        <taxon>Helicina</taxon>
        <taxon>Arionoidea</taxon>
        <taxon>Arionidae</taxon>
        <taxon>Arion</taxon>
    </lineage>
</organism>
<proteinExistence type="predicted"/>
<dbReference type="InterPro" id="IPR002048">
    <property type="entry name" value="EF_hand_dom"/>
</dbReference>
<dbReference type="SUPFAM" id="SSF47473">
    <property type="entry name" value="EF-hand"/>
    <property type="match status" value="1"/>
</dbReference>
<accession>A0A0B7ADQ1</accession>
<dbReference type="InterPro" id="IPR011992">
    <property type="entry name" value="EF-hand-dom_pair"/>
</dbReference>
<evidence type="ECO:0000256" key="1">
    <source>
        <dbReference type="SAM" id="SignalP"/>
    </source>
</evidence>
<feature type="signal peptide" evidence="1">
    <location>
        <begin position="1"/>
        <end position="19"/>
    </location>
</feature>
<dbReference type="AlphaFoldDB" id="A0A0B7ADQ1"/>
<dbReference type="PROSITE" id="PS50222">
    <property type="entry name" value="EF_HAND_2"/>
    <property type="match status" value="1"/>
</dbReference>
<evidence type="ECO:0000259" key="2">
    <source>
        <dbReference type="PROSITE" id="PS50222"/>
    </source>
</evidence>
<keyword evidence="1" id="KW-0732">Signal</keyword>
<evidence type="ECO:0000313" key="4">
    <source>
        <dbReference type="EMBL" id="CEK78883.1"/>
    </source>
</evidence>
<protein>
    <recommendedName>
        <fullName evidence="2">EF-hand domain-containing protein</fullName>
    </recommendedName>
</protein>
<name>A0A0B7ADQ1_9EUPU</name>
<feature type="domain" description="EF-hand" evidence="2">
    <location>
        <begin position="25"/>
        <end position="60"/>
    </location>
</feature>
<sequence length="86" mass="9609">MFLYAILLVLPALIMTSEAIVIPLTDDELVKQAFDYLDTNRDGIIDRTESEEAFAKGLDANNDGQITIDELAPSVIEHFRKLRTAV</sequence>
<dbReference type="GO" id="GO:0005509">
    <property type="term" value="F:calcium ion binding"/>
    <property type="evidence" value="ECO:0007669"/>
    <property type="project" value="InterPro"/>
</dbReference>
<dbReference type="EMBL" id="HACG01032017">
    <property type="protein sequence ID" value="CEK78882.1"/>
    <property type="molecule type" value="Transcribed_RNA"/>
</dbReference>
<dbReference type="Gene3D" id="1.10.238.10">
    <property type="entry name" value="EF-hand"/>
    <property type="match status" value="1"/>
</dbReference>
<evidence type="ECO:0000313" key="3">
    <source>
        <dbReference type="EMBL" id="CEK78882.1"/>
    </source>
</evidence>
<dbReference type="EMBL" id="HACG01032018">
    <property type="protein sequence ID" value="CEK78883.1"/>
    <property type="molecule type" value="Transcribed_RNA"/>
</dbReference>
<gene>
    <name evidence="4" type="primary">ORF112423</name>
    <name evidence="3" type="synonym">ORF112421</name>
</gene>
<dbReference type="Pfam" id="PF13202">
    <property type="entry name" value="EF-hand_5"/>
    <property type="match status" value="2"/>
</dbReference>
<feature type="chain" id="PRO_5007391457" description="EF-hand domain-containing protein" evidence="1">
    <location>
        <begin position="20"/>
        <end position="86"/>
    </location>
</feature>
<reference evidence="4" key="1">
    <citation type="submission" date="2014-12" db="EMBL/GenBank/DDBJ databases">
        <title>Insight into the proteome of Arion vulgaris.</title>
        <authorList>
            <person name="Aradska J."/>
            <person name="Bulat T."/>
            <person name="Smidak R."/>
            <person name="Sarate P."/>
            <person name="Gangsoo J."/>
            <person name="Sialana F."/>
            <person name="Bilban M."/>
            <person name="Lubec G."/>
        </authorList>
    </citation>
    <scope>NUCLEOTIDE SEQUENCE</scope>
    <source>
        <tissue evidence="4">Skin</tissue>
    </source>
</reference>